<gene>
    <name evidence="1" type="ORF">UFOVP1016_29</name>
</gene>
<accession>A0A6J5Q1S8</accession>
<protein>
    <submittedName>
        <fullName evidence="1">Uncharacterized protein</fullName>
    </submittedName>
</protein>
<dbReference type="EMBL" id="LR796963">
    <property type="protein sequence ID" value="CAB4178079.1"/>
    <property type="molecule type" value="Genomic_DNA"/>
</dbReference>
<proteinExistence type="predicted"/>
<name>A0A6J5Q1S8_9CAUD</name>
<reference evidence="1" key="1">
    <citation type="submission" date="2020-05" db="EMBL/GenBank/DDBJ databases">
        <authorList>
            <person name="Chiriac C."/>
            <person name="Salcher M."/>
            <person name="Ghai R."/>
            <person name="Kavagutti S V."/>
        </authorList>
    </citation>
    <scope>NUCLEOTIDE SEQUENCE</scope>
</reference>
<evidence type="ECO:0000313" key="1">
    <source>
        <dbReference type="EMBL" id="CAB4178079.1"/>
    </source>
</evidence>
<sequence length="514" mass="55095">MAGLLDYLEAIGETGATLGSGAAATMAGIPYGIMQNIRSGKYGTKQGVKLADKATEDFIKQYTYAPRGQMAQNALQSVAGLMDTAKLPPVLPEAGLLAAIPKAAYASQFERAGMAAERALEPVAANVMARGGLPAQLLQDLTQGTVRNVHLENTPKKPNPLVGTRYQTEQLPGIVPRRPVDYEQMRGGSMITYPTDQLSRNVKVTNVSDIPLGNNSFVTPGGLMYMMDENNIARQIGYASNEAAARSQNNRALQAMEENLKMGGTGRVFMAPHTMPKGGENFSTGPTLGLLSLIDATNPSPKLLDQISDQMRAMTVKGTPGKYKDFVGLNDPMARLQLLTGEGLAVGSPGDLRKVFVDKMSNVAAEKGLGFNYADLQNAMLDPNVMNKQPFLMGDSIFEALPKLGISPGTHGAYGYDIPGVFLGNTRGAPISEFMQPVYNQIMPTQMNKPGPSYGKASLEDLFTQIQLPGDIPVGRAYADPNQLTRGKLSTAGENISLFMDDKEIKRLKTLLGD</sequence>
<organism evidence="1">
    <name type="scientific">uncultured Caudovirales phage</name>
    <dbReference type="NCBI Taxonomy" id="2100421"/>
    <lineage>
        <taxon>Viruses</taxon>
        <taxon>Duplodnaviria</taxon>
        <taxon>Heunggongvirae</taxon>
        <taxon>Uroviricota</taxon>
        <taxon>Caudoviricetes</taxon>
        <taxon>Peduoviridae</taxon>
        <taxon>Maltschvirus</taxon>
        <taxon>Maltschvirus maltsch</taxon>
    </lineage>
</organism>